<dbReference type="Gene3D" id="2.10.70.100">
    <property type="match status" value="1"/>
</dbReference>
<dbReference type="Gene3D" id="3.30.450.20">
    <property type="entry name" value="PAS domain"/>
    <property type="match status" value="1"/>
</dbReference>
<dbReference type="KEGG" id="epi:Q3V30_01110"/>
<proteinExistence type="predicted"/>
<name>A0AA50HMD0_9GAMM</name>
<dbReference type="EC" id="2.7.13.3" evidence="2"/>
<comment type="catalytic activity">
    <reaction evidence="1">
        <text>ATP + protein L-histidine = ADP + protein N-phospho-L-histidine.</text>
        <dbReference type="EC" id="2.7.13.3"/>
    </reaction>
</comment>
<dbReference type="SUPFAM" id="SSF52540">
    <property type="entry name" value="P-loop containing nucleoside triphosphate hydrolases"/>
    <property type="match status" value="1"/>
</dbReference>
<dbReference type="SUPFAM" id="SSF55785">
    <property type="entry name" value="PYP-like sensor domain (PAS domain)"/>
    <property type="match status" value="1"/>
</dbReference>
<gene>
    <name evidence="6" type="ORF">Q3V30_01110</name>
</gene>
<dbReference type="Pfam" id="PF13191">
    <property type="entry name" value="AAA_16"/>
    <property type="match status" value="1"/>
</dbReference>
<dbReference type="SUPFAM" id="SSF47384">
    <property type="entry name" value="Homodimeric domain of signal transducing histidine kinase"/>
    <property type="match status" value="1"/>
</dbReference>
<dbReference type="InterPro" id="IPR053159">
    <property type="entry name" value="Hybrid_Histidine_Kinase"/>
</dbReference>
<dbReference type="InterPro" id="IPR005467">
    <property type="entry name" value="His_kinase_dom"/>
</dbReference>
<dbReference type="SMART" id="SM00387">
    <property type="entry name" value="HATPase_c"/>
    <property type="match status" value="1"/>
</dbReference>
<dbReference type="RefSeq" id="WP_306209660.1">
    <property type="nucleotide sequence ID" value="NZ_CP132353.1"/>
</dbReference>
<keyword evidence="7" id="KW-1185">Reference proteome</keyword>
<dbReference type="GO" id="GO:0000155">
    <property type="term" value="F:phosphorelay sensor kinase activity"/>
    <property type="evidence" value="ECO:0007669"/>
    <property type="project" value="InterPro"/>
</dbReference>
<evidence type="ECO:0000259" key="5">
    <source>
        <dbReference type="PROSITE" id="PS50109"/>
    </source>
</evidence>
<dbReference type="Pfam" id="PF00069">
    <property type="entry name" value="Pkinase"/>
    <property type="match status" value="1"/>
</dbReference>
<dbReference type="InterPro" id="IPR004358">
    <property type="entry name" value="Sig_transdc_His_kin-like_C"/>
</dbReference>
<dbReference type="InterPro" id="IPR003594">
    <property type="entry name" value="HATPase_dom"/>
</dbReference>
<dbReference type="Proteomes" id="UP001228139">
    <property type="component" value="Chromosome"/>
</dbReference>
<dbReference type="Gene3D" id="3.30.450.40">
    <property type="match status" value="1"/>
</dbReference>
<dbReference type="PANTHER" id="PTHR43642:SF1">
    <property type="entry name" value="HYBRID SIGNAL TRANSDUCTION HISTIDINE KINASE G"/>
    <property type="match status" value="1"/>
</dbReference>
<dbReference type="SUPFAM" id="SSF48452">
    <property type="entry name" value="TPR-like"/>
    <property type="match status" value="1"/>
</dbReference>
<dbReference type="Gene3D" id="1.10.510.10">
    <property type="entry name" value="Transferase(Phosphotransferase) domain 1"/>
    <property type="match status" value="1"/>
</dbReference>
<evidence type="ECO:0000259" key="4">
    <source>
        <dbReference type="PROSITE" id="PS50011"/>
    </source>
</evidence>
<dbReference type="InterPro" id="IPR011990">
    <property type="entry name" value="TPR-like_helical_dom_sf"/>
</dbReference>
<keyword evidence="3" id="KW-0597">Phosphoprotein</keyword>
<dbReference type="PROSITE" id="PS50109">
    <property type="entry name" value="HIS_KIN"/>
    <property type="match status" value="1"/>
</dbReference>
<dbReference type="CDD" id="cd14014">
    <property type="entry name" value="STKc_PknB_like"/>
    <property type="match status" value="1"/>
</dbReference>
<dbReference type="Gene3D" id="3.30.565.10">
    <property type="entry name" value="Histidine kinase-like ATPase, C-terminal domain"/>
    <property type="match status" value="1"/>
</dbReference>
<dbReference type="SUPFAM" id="SSF56112">
    <property type="entry name" value="Protein kinase-like (PK-like)"/>
    <property type="match status" value="1"/>
</dbReference>
<reference evidence="6 7" key="1">
    <citation type="submission" date="2023-07" db="EMBL/GenBank/DDBJ databases">
        <title>Pathogenic bacteria of pear tree diseases.</title>
        <authorList>
            <person name="Zhang Z."/>
            <person name="He L."/>
            <person name="Huang R."/>
        </authorList>
    </citation>
    <scope>NUCLEOTIDE SEQUENCE [LARGE SCALE GENOMIC DNA]</scope>
    <source>
        <strain evidence="6 7">DE2</strain>
    </source>
</reference>
<dbReference type="Pfam" id="PF00512">
    <property type="entry name" value="HisKA"/>
    <property type="match status" value="1"/>
</dbReference>
<sequence>MSTTPLALWGSESYEFTLPEEFIVTPLVQAGQAEWLFCQDPSGGESWMLATAAGDDGVFPVTQLLKNEFLLREDLSPKWAIKPVAHTLYQGKYALVYPAFCYRTLADSLRQTPHSLSDFLTNAVMMCSALSQMHQQGIVHGDIKPANFFRHEEGTFRLGGFGLAWLQTGALLPTRLPTTGGTLAYMSPEHTSRTAHPVTSQSDLYSFGMVLYELLTGKLPFGTPEGNHAEWVHHHIASQAPSPHLLRADVPVALSALILRLLAKSPDKRYQTAEGVLADLRRCLSTLTPQGDIGTFTPGLQDTRQNGFGSEKLYTDHPQAAEILQAFNKVSSSGTHSLVIISGAPGSGKSALIASSLKKLQQKNVLLTMVKADRHSPVLPYGVLIAAFRSLALNLLGLAASDVARWRTHFTRLLGDYAGLAVHFIPELGVLLNRKARLPTDASSLDARDQFNNMASSMIKALANPGRPLVILIDDLHWADQASLQLLQHLLSLDEAIPLMMVVAHRELTSLPCPLIAAHLTRFRASVSSSVDISPDPLSVKKIAGWLAGLFHLRPVQANDLAQVIREKSGGNPLFTSEFVRQAVQDRLISQPNASGRWHYDLEAIKACHYTENVANRVLQQLETIPAKTRALLGHVACLGGSGELLLSATVLNLSLERLKTDLAPAVAAQLITLTAHTFAFTHDRVQEAALNLIPGAEKDALHFRAANRLVALAAGEANNDSLFRAIYHIACVQNVALIRPEAARYRALILLATRQAKNTGDYLFALRFLQTAHLLGEQMPPEERFTFLLEEAECEFLLGNLSVALGLCERVLHAPGKLTDKAVAACLLAEIHMRQSDNQLALETAIAWLAVFGIHLNRFPHKEECDAARVTLKAQVGNNPYTRFRSLPLMASRETEAVMNLMASASMFAAFVSPRLHFMIICKMLHLTLDHGITGASTFALSWYGVLCGDHYDEYSRGFASTLLARELVYQHDFTSFKARTLLPLDQVGIWTMPVTYAIECAKATFDAAVANGDRTSACLALRHLVMNYLTRGDHLEGVQTSIDRGLAFVRKAQYHDVEVILQMQRDYVCFLRNPTEQPFSGKGFNAPALQHYAPGSAADPIILMQFWCWVYKGMAAFFAGEYHCASHCFEQAAPLTENIPGHIHKLDFHFYSALACTLTLTPESWSADDRQKVSRHYDKILTWSVENAKTFADKAALVQAEILRLEGNVARAAEQYEVAIALSREGQFTHINALAHELAASFASCCGLSVAADAYMKGAIAGWERWGAKAKVRQLELRHPALIPPATHSPFNTVSFDQSAAIGDLQSVVTAVRALTEEINLDRLINILMMMLLERAGAQHCLLIRLLDGTVPEIEARAETTAEGIRVKMVKETPVATDLPLSVLTAVIRTGQEIRTVKPEIFSPFSQDPYLVASGAAVMCVPMFRQAQMVGVLYLENRLMPDVFTAEHSRIVSMLGAQAAVSLETVRLYAELLEENKQRRRVEKQLRASQTSLMLGEKISHTGTWHWHLEKDLMLVSDEYRHILGLPDDLTAFSMADFLTRVHPDDHPCIHALVEESVRNGVSMQAEFRILRPGGECRYIKGIGDPVESWPEAEEYFGTITDITEQRHSEDAARLAQADLARVSRATTVGQLTASIAHEINQPLMSIVANAGASLRWLKKDPVHLDKACSSLDEILSEGKRAGEIICGLQALTRKHDPVFSHANLHLIARDILSLSRMELERRGISLELNLTATHPEIFCDRVQIQQVLLNLVVNAIEAMSENAERSRVLTFASSNPTPETLLFEVRDTGTGLSEEVQHRLFDSFYTTKKEGMGMGLTICSEIIKKHAGELKAKNRPGSGSVFWFTLPAEPLAE</sequence>
<evidence type="ECO:0000313" key="7">
    <source>
        <dbReference type="Proteomes" id="UP001228139"/>
    </source>
</evidence>
<dbReference type="CDD" id="cd00130">
    <property type="entry name" value="PAS"/>
    <property type="match status" value="1"/>
</dbReference>
<dbReference type="SUPFAM" id="SSF55781">
    <property type="entry name" value="GAF domain-like"/>
    <property type="match status" value="1"/>
</dbReference>
<dbReference type="Gene3D" id="1.10.287.130">
    <property type="match status" value="1"/>
</dbReference>
<dbReference type="SMART" id="SM00086">
    <property type="entry name" value="PAC"/>
    <property type="match status" value="1"/>
</dbReference>
<dbReference type="InterPro" id="IPR003661">
    <property type="entry name" value="HisK_dim/P_dom"/>
</dbReference>
<protein>
    <recommendedName>
        <fullName evidence="2">histidine kinase</fullName>
        <ecNumber evidence="2">2.7.13.3</ecNumber>
    </recommendedName>
</protein>
<dbReference type="PANTHER" id="PTHR43642">
    <property type="entry name" value="HYBRID SIGNAL TRANSDUCTION HISTIDINE KINASE G"/>
    <property type="match status" value="1"/>
</dbReference>
<dbReference type="PRINTS" id="PR00344">
    <property type="entry name" value="BCTRLSENSOR"/>
</dbReference>
<dbReference type="InterPro" id="IPR029016">
    <property type="entry name" value="GAF-like_dom_sf"/>
</dbReference>
<dbReference type="InterPro" id="IPR035965">
    <property type="entry name" value="PAS-like_dom_sf"/>
</dbReference>
<dbReference type="Pfam" id="PF08447">
    <property type="entry name" value="PAS_3"/>
    <property type="match status" value="1"/>
</dbReference>
<evidence type="ECO:0000256" key="3">
    <source>
        <dbReference type="ARBA" id="ARBA00022553"/>
    </source>
</evidence>
<evidence type="ECO:0000313" key="6">
    <source>
        <dbReference type="EMBL" id="WLS79146.1"/>
    </source>
</evidence>
<accession>A0AA50HMD0</accession>
<evidence type="ECO:0000256" key="2">
    <source>
        <dbReference type="ARBA" id="ARBA00012438"/>
    </source>
</evidence>
<dbReference type="InterPro" id="IPR036097">
    <property type="entry name" value="HisK_dim/P_sf"/>
</dbReference>
<dbReference type="Gene3D" id="3.40.50.300">
    <property type="entry name" value="P-loop containing nucleotide triphosphate hydrolases"/>
    <property type="match status" value="1"/>
</dbReference>
<dbReference type="EMBL" id="CP132353">
    <property type="protein sequence ID" value="WLS79146.1"/>
    <property type="molecule type" value="Genomic_DNA"/>
</dbReference>
<evidence type="ECO:0000256" key="1">
    <source>
        <dbReference type="ARBA" id="ARBA00000085"/>
    </source>
</evidence>
<feature type="domain" description="Protein kinase" evidence="4">
    <location>
        <begin position="1"/>
        <end position="287"/>
    </location>
</feature>
<dbReference type="CDD" id="cd00082">
    <property type="entry name" value="HisKA"/>
    <property type="match status" value="1"/>
</dbReference>
<dbReference type="SUPFAM" id="SSF55874">
    <property type="entry name" value="ATPase domain of HSP90 chaperone/DNA topoisomerase II/histidine kinase"/>
    <property type="match status" value="1"/>
</dbReference>
<dbReference type="SMART" id="SM00388">
    <property type="entry name" value="HisKA"/>
    <property type="match status" value="1"/>
</dbReference>
<dbReference type="InterPro" id="IPR000719">
    <property type="entry name" value="Prot_kinase_dom"/>
</dbReference>
<organism evidence="6 7">
    <name type="scientific">Erwinia pyri</name>
    <dbReference type="NCBI Taxonomy" id="3062598"/>
    <lineage>
        <taxon>Bacteria</taxon>
        <taxon>Pseudomonadati</taxon>
        <taxon>Pseudomonadota</taxon>
        <taxon>Gammaproteobacteria</taxon>
        <taxon>Enterobacterales</taxon>
        <taxon>Erwiniaceae</taxon>
        <taxon>Erwinia</taxon>
    </lineage>
</organism>
<dbReference type="InterPro" id="IPR036890">
    <property type="entry name" value="HATPase_C_sf"/>
</dbReference>
<dbReference type="InterPro" id="IPR013655">
    <property type="entry name" value="PAS_fold_3"/>
</dbReference>
<dbReference type="InterPro" id="IPR027417">
    <property type="entry name" value="P-loop_NTPase"/>
</dbReference>
<dbReference type="InterPro" id="IPR001610">
    <property type="entry name" value="PAC"/>
</dbReference>
<dbReference type="GO" id="GO:0005524">
    <property type="term" value="F:ATP binding"/>
    <property type="evidence" value="ECO:0007669"/>
    <property type="project" value="InterPro"/>
</dbReference>
<dbReference type="Pfam" id="PF01590">
    <property type="entry name" value="GAF"/>
    <property type="match status" value="1"/>
</dbReference>
<feature type="domain" description="Histidine kinase" evidence="5">
    <location>
        <begin position="1637"/>
        <end position="1853"/>
    </location>
</feature>
<dbReference type="InterPro" id="IPR000014">
    <property type="entry name" value="PAS"/>
</dbReference>
<dbReference type="Pfam" id="PF02518">
    <property type="entry name" value="HATPase_c"/>
    <property type="match status" value="1"/>
</dbReference>
<dbReference type="SMART" id="SM00065">
    <property type="entry name" value="GAF"/>
    <property type="match status" value="1"/>
</dbReference>
<dbReference type="InterPro" id="IPR011009">
    <property type="entry name" value="Kinase-like_dom_sf"/>
</dbReference>
<dbReference type="PROSITE" id="PS50011">
    <property type="entry name" value="PROTEIN_KINASE_DOM"/>
    <property type="match status" value="1"/>
</dbReference>
<dbReference type="SMART" id="SM00220">
    <property type="entry name" value="S_TKc"/>
    <property type="match status" value="1"/>
</dbReference>
<dbReference type="InterPro" id="IPR003018">
    <property type="entry name" value="GAF"/>
</dbReference>
<dbReference type="InterPro" id="IPR041664">
    <property type="entry name" value="AAA_16"/>
</dbReference>